<keyword evidence="9" id="KW-1185">Reference proteome</keyword>
<evidence type="ECO:0000256" key="4">
    <source>
        <dbReference type="ARBA" id="ARBA00022781"/>
    </source>
</evidence>
<evidence type="ECO:0000256" key="2">
    <source>
        <dbReference type="ARBA" id="ARBA00007046"/>
    </source>
</evidence>
<keyword evidence="3" id="KW-0813">Transport</keyword>
<dbReference type="PRINTS" id="PR00125">
    <property type="entry name" value="ATPASEDELTA"/>
</dbReference>
<dbReference type="OrthoDB" id="1262810at2759"/>
<comment type="caution">
    <text evidence="8">The sequence shown here is derived from an EMBL/GenBank/DDBJ whole genome shotgun (WGS) entry which is preliminary data.</text>
</comment>
<proteinExistence type="inferred from homology"/>
<dbReference type="Gene3D" id="1.10.520.20">
    <property type="entry name" value="N-terminal domain of the delta subunit of the F1F0-ATP synthase"/>
    <property type="match status" value="1"/>
</dbReference>
<keyword evidence="5" id="KW-0406">Ion transport</keyword>
<dbReference type="RefSeq" id="XP_005651955.1">
    <property type="nucleotide sequence ID" value="XM_005651898.1"/>
</dbReference>
<dbReference type="STRING" id="574566.I0Z9U2"/>
<organism evidence="8 9">
    <name type="scientific">Coccomyxa subellipsoidea (strain C-169)</name>
    <name type="common">Green microalga</name>
    <dbReference type="NCBI Taxonomy" id="574566"/>
    <lineage>
        <taxon>Eukaryota</taxon>
        <taxon>Viridiplantae</taxon>
        <taxon>Chlorophyta</taxon>
        <taxon>core chlorophytes</taxon>
        <taxon>Trebouxiophyceae</taxon>
        <taxon>Trebouxiophyceae incertae sedis</taxon>
        <taxon>Coccomyxaceae</taxon>
        <taxon>Coccomyxa</taxon>
        <taxon>Coccomyxa subellipsoidea</taxon>
    </lineage>
</organism>
<dbReference type="eggNOG" id="KOG1662">
    <property type="taxonomic scope" value="Eukaryota"/>
</dbReference>
<evidence type="ECO:0000256" key="5">
    <source>
        <dbReference type="ARBA" id="ARBA00023065"/>
    </source>
</evidence>
<dbReference type="PANTHER" id="PTHR11910">
    <property type="entry name" value="ATP SYNTHASE DELTA CHAIN"/>
    <property type="match status" value="1"/>
</dbReference>
<evidence type="ECO:0000256" key="1">
    <source>
        <dbReference type="ARBA" id="ARBA00004370"/>
    </source>
</evidence>
<dbReference type="GeneID" id="17045849"/>
<dbReference type="Proteomes" id="UP000007264">
    <property type="component" value="Unassembled WGS sequence"/>
</dbReference>
<keyword evidence="6" id="KW-0472">Membrane</keyword>
<dbReference type="Pfam" id="PF00213">
    <property type="entry name" value="OSCP"/>
    <property type="match status" value="1"/>
</dbReference>
<dbReference type="NCBIfam" id="TIGR01145">
    <property type="entry name" value="ATP_synt_delta"/>
    <property type="match status" value="1"/>
</dbReference>
<dbReference type="AlphaFoldDB" id="I0Z9U2"/>
<dbReference type="InterPro" id="IPR000711">
    <property type="entry name" value="ATPase_OSCP/dsu"/>
</dbReference>
<dbReference type="KEGG" id="csl:COCSUDRAFT_45852"/>
<dbReference type="GO" id="GO:0046933">
    <property type="term" value="F:proton-transporting ATP synthase activity, rotational mechanism"/>
    <property type="evidence" value="ECO:0007669"/>
    <property type="project" value="InterPro"/>
</dbReference>
<evidence type="ECO:0000313" key="9">
    <source>
        <dbReference type="Proteomes" id="UP000007264"/>
    </source>
</evidence>
<dbReference type="SUPFAM" id="SSF47928">
    <property type="entry name" value="N-terminal domain of the delta subunit of the F1F0-ATP synthase"/>
    <property type="match status" value="1"/>
</dbReference>
<name>I0Z9U2_COCSC</name>
<comment type="subcellular location">
    <subcellularLocation>
        <location evidence="1">Membrane</location>
    </subcellularLocation>
</comment>
<accession>I0Z9U2</accession>
<reference evidence="8 9" key="1">
    <citation type="journal article" date="2012" name="Genome Biol.">
        <title>The genome of the polar eukaryotic microalga coccomyxa subellipsoidea reveals traits of cold adaptation.</title>
        <authorList>
            <person name="Blanc G."/>
            <person name="Agarkova I."/>
            <person name="Grimwood J."/>
            <person name="Kuo A."/>
            <person name="Brueggeman A."/>
            <person name="Dunigan D."/>
            <person name="Gurnon J."/>
            <person name="Ladunga I."/>
            <person name="Lindquist E."/>
            <person name="Lucas S."/>
            <person name="Pangilinan J."/>
            <person name="Proschold T."/>
            <person name="Salamov A."/>
            <person name="Schmutz J."/>
            <person name="Weeks D."/>
            <person name="Yamada T."/>
            <person name="Claverie J.M."/>
            <person name="Grigoriev I."/>
            <person name="Van Etten J."/>
            <person name="Lomsadze A."/>
            <person name="Borodovsky M."/>
        </authorList>
    </citation>
    <scope>NUCLEOTIDE SEQUENCE [LARGE SCALE GENOMIC DNA]</scope>
    <source>
        <strain evidence="8 9">C-169</strain>
    </source>
</reference>
<keyword evidence="7" id="KW-0066">ATP synthesis</keyword>
<keyword evidence="4" id="KW-0375">Hydrogen ion transport</keyword>
<dbReference type="HAMAP" id="MF_01416">
    <property type="entry name" value="ATP_synth_delta_bact"/>
    <property type="match status" value="1"/>
</dbReference>
<dbReference type="EMBL" id="AGSI01000001">
    <property type="protein sequence ID" value="EIE27411.1"/>
    <property type="molecule type" value="Genomic_DNA"/>
</dbReference>
<dbReference type="InterPro" id="IPR026015">
    <property type="entry name" value="ATP_synth_OSCP/delta_N_sf"/>
</dbReference>
<evidence type="ECO:0000256" key="3">
    <source>
        <dbReference type="ARBA" id="ARBA00022448"/>
    </source>
</evidence>
<comment type="similarity">
    <text evidence="2">Belongs to the ATPase delta chain family.</text>
</comment>
<gene>
    <name evidence="8" type="ORF">COCSUDRAFT_45852</name>
</gene>
<evidence type="ECO:0000256" key="6">
    <source>
        <dbReference type="ARBA" id="ARBA00023136"/>
    </source>
</evidence>
<evidence type="ECO:0000256" key="7">
    <source>
        <dbReference type="ARBA" id="ARBA00023310"/>
    </source>
</evidence>
<protein>
    <submittedName>
        <fullName evidence="8">ATP synthase-like protein O subunit, mitochondrial</fullName>
    </submittedName>
</protein>
<dbReference type="GO" id="GO:0016020">
    <property type="term" value="C:membrane"/>
    <property type="evidence" value="ECO:0007669"/>
    <property type="project" value="UniProtKB-SubCell"/>
</dbReference>
<evidence type="ECO:0000313" key="8">
    <source>
        <dbReference type="EMBL" id="EIE27411.1"/>
    </source>
</evidence>
<sequence length="223" mass="24426">MLRSAVSLLARGQRLTASAAARHAGVQVRTFAEAPVQEPTVPTHGIHGRYASALFQAGLKQGELDKIDKDLREVEKLAESNPMFAQFLRDPSVPKKEKVTALEEILGKIKVSKTTQSFFEVLAENNRLNEVPKIVTTFEELVVSARGQVKATITTAQQLAANELAEIKKGLDGYLKKGQSLLLDQKVEPAIIGGVIIDIGDKHIDLSINTRIKKIQQLLLETV</sequence>